<comment type="caution">
    <text evidence="1">The sequence shown here is derived from an EMBL/GenBank/DDBJ whole genome shotgun (WGS) entry which is preliminary data.</text>
</comment>
<gene>
    <name evidence="1" type="ORF">NE619_04815</name>
</gene>
<dbReference type="EMBL" id="JANFXK010000003">
    <property type="protein sequence ID" value="MCQ4636039.1"/>
    <property type="molecule type" value="Genomic_DNA"/>
</dbReference>
<reference evidence="1 2" key="1">
    <citation type="submission" date="2022-06" db="EMBL/GenBank/DDBJ databases">
        <title>Isolation of gut microbiota from human fecal samples.</title>
        <authorList>
            <person name="Pamer E.G."/>
            <person name="Barat B."/>
            <person name="Waligurski E."/>
            <person name="Medina S."/>
            <person name="Paddock L."/>
            <person name="Mostad J."/>
        </authorList>
    </citation>
    <scope>NUCLEOTIDE SEQUENCE [LARGE SCALE GENOMIC DNA]</scope>
    <source>
        <strain evidence="1 2">SL.3.17</strain>
    </source>
</reference>
<protein>
    <recommendedName>
        <fullName evidence="3">Cyclic lactone autoinducer peptide</fullName>
    </recommendedName>
</protein>
<organism evidence="1 2">
    <name type="scientific">Anaerovorax odorimutans</name>
    <dbReference type="NCBI Taxonomy" id="109327"/>
    <lineage>
        <taxon>Bacteria</taxon>
        <taxon>Bacillati</taxon>
        <taxon>Bacillota</taxon>
        <taxon>Clostridia</taxon>
        <taxon>Peptostreptococcales</taxon>
        <taxon>Anaerovoracaceae</taxon>
        <taxon>Anaerovorax</taxon>
    </lineage>
</organism>
<name>A0ABT1RLH2_9FIRM</name>
<evidence type="ECO:0008006" key="3">
    <source>
        <dbReference type="Google" id="ProtNLM"/>
    </source>
</evidence>
<evidence type="ECO:0000313" key="1">
    <source>
        <dbReference type="EMBL" id="MCQ4636039.1"/>
    </source>
</evidence>
<proteinExistence type="predicted"/>
<dbReference type="RefSeq" id="WP_256131221.1">
    <property type="nucleotide sequence ID" value="NZ_JANFXK010000003.1"/>
</dbReference>
<sequence length="58" mass="6485">MNKKMVRNVTVGLVLVIAAVTAVQLSGLGDYLRNNLMLKCNTNGTCAMKYYKNYVKEK</sequence>
<keyword evidence="2" id="KW-1185">Reference proteome</keyword>
<accession>A0ABT1RLH2</accession>
<dbReference type="Proteomes" id="UP001524502">
    <property type="component" value="Unassembled WGS sequence"/>
</dbReference>
<evidence type="ECO:0000313" key="2">
    <source>
        <dbReference type="Proteomes" id="UP001524502"/>
    </source>
</evidence>